<proteinExistence type="predicted"/>
<comment type="caution">
    <text evidence="1">The sequence shown here is derived from an EMBL/GenBank/DDBJ whole genome shotgun (WGS) entry which is preliminary data.</text>
</comment>
<accession>A0ABQ2G8W1</accession>
<name>A0ABQ2G8W1_9DEIO</name>
<dbReference type="Proteomes" id="UP000639973">
    <property type="component" value="Unassembled WGS sequence"/>
</dbReference>
<reference evidence="2" key="1">
    <citation type="journal article" date="2019" name="Int. J. Syst. Evol. Microbiol.">
        <title>The Global Catalogue of Microorganisms (GCM) 10K type strain sequencing project: providing services to taxonomists for standard genome sequencing and annotation.</title>
        <authorList>
            <consortium name="The Broad Institute Genomics Platform"/>
            <consortium name="The Broad Institute Genome Sequencing Center for Infectious Disease"/>
            <person name="Wu L."/>
            <person name="Ma J."/>
        </authorList>
    </citation>
    <scope>NUCLEOTIDE SEQUENCE [LARGE SCALE GENOMIC DNA]</scope>
    <source>
        <strain evidence="2">JCM 15442</strain>
    </source>
</reference>
<organism evidence="1 2">
    <name type="scientific">Deinococcus aerolatus</name>
    <dbReference type="NCBI Taxonomy" id="522487"/>
    <lineage>
        <taxon>Bacteria</taxon>
        <taxon>Thermotogati</taxon>
        <taxon>Deinococcota</taxon>
        <taxon>Deinococci</taxon>
        <taxon>Deinococcales</taxon>
        <taxon>Deinococcaceae</taxon>
        <taxon>Deinococcus</taxon>
    </lineage>
</organism>
<dbReference type="EMBL" id="BMOL01000007">
    <property type="protein sequence ID" value="GGL80478.1"/>
    <property type="molecule type" value="Genomic_DNA"/>
</dbReference>
<gene>
    <name evidence="1" type="ORF">GCM10010840_17910</name>
</gene>
<keyword evidence="2" id="KW-1185">Reference proteome</keyword>
<sequence>MTGMAGVAEAGVTGVAALWEVGFWAEAFWATGSAGSLGTADDEFNVF</sequence>
<evidence type="ECO:0000313" key="1">
    <source>
        <dbReference type="EMBL" id="GGL80478.1"/>
    </source>
</evidence>
<protein>
    <submittedName>
        <fullName evidence="1">Uncharacterized protein</fullName>
    </submittedName>
</protein>
<evidence type="ECO:0000313" key="2">
    <source>
        <dbReference type="Proteomes" id="UP000639973"/>
    </source>
</evidence>